<evidence type="ECO:0000256" key="1">
    <source>
        <dbReference type="ARBA" id="ARBA00009353"/>
    </source>
</evidence>
<dbReference type="PANTHER" id="PTHR11092">
    <property type="entry name" value="SUGAR NUCLEOTIDE EPIMERASE RELATED"/>
    <property type="match status" value="1"/>
</dbReference>
<proteinExistence type="inferred from homology"/>
<dbReference type="InterPro" id="IPR001509">
    <property type="entry name" value="Epimerase_deHydtase"/>
</dbReference>
<organism evidence="4 5">
    <name type="scientific">Stackebrandtia albiflava</name>
    <dbReference type="NCBI Taxonomy" id="406432"/>
    <lineage>
        <taxon>Bacteria</taxon>
        <taxon>Bacillati</taxon>
        <taxon>Actinomycetota</taxon>
        <taxon>Actinomycetes</taxon>
        <taxon>Glycomycetales</taxon>
        <taxon>Glycomycetaceae</taxon>
        <taxon>Stackebrandtia</taxon>
    </lineage>
</organism>
<comment type="similarity">
    <text evidence="1">Belongs to the NAD(P)-dependent epimerase/dehydratase family. SDR39U1 subfamily.</text>
</comment>
<dbReference type="PANTHER" id="PTHR11092:SF0">
    <property type="entry name" value="EPIMERASE FAMILY PROTEIN SDR39U1"/>
    <property type="match status" value="1"/>
</dbReference>
<dbReference type="InterPro" id="IPR010099">
    <property type="entry name" value="SDR39U1"/>
</dbReference>
<dbReference type="SUPFAM" id="SSF55961">
    <property type="entry name" value="Bet v1-like"/>
    <property type="match status" value="1"/>
</dbReference>
<dbReference type="Proteomes" id="UP000321617">
    <property type="component" value="Unassembled WGS sequence"/>
</dbReference>
<dbReference type="InterPro" id="IPR013549">
    <property type="entry name" value="DUF1731"/>
</dbReference>
<evidence type="ECO:0000259" key="3">
    <source>
        <dbReference type="Pfam" id="PF08338"/>
    </source>
</evidence>
<accession>A0A562URD7</accession>
<feature type="domain" description="NAD-dependent epimerase/dehydratase" evidence="2">
    <location>
        <begin position="148"/>
        <end position="355"/>
    </location>
</feature>
<comment type="caution">
    <text evidence="4">The sequence shown here is derived from an EMBL/GenBank/DDBJ whole genome shotgun (WGS) entry which is preliminary data.</text>
</comment>
<dbReference type="Gene3D" id="3.30.530.20">
    <property type="match status" value="1"/>
</dbReference>
<dbReference type="SUPFAM" id="SSF51735">
    <property type="entry name" value="NAD(P)-binding Rossmann-fold domains"/>
    <property type="match status" value="1"/>
</dbReference>
<dbReference type="RefSeq" id="WP_147142371.1">
    <property type="nucleotide sequence ID" value="NZ_BAABIJ010000004.1"/>
</dbReference>
<protein>
    <recommendedName>
        <fullName evidence="6">TIGR01777 family protein</fullName>
    </recommendedName>
</protein>
<dbReference type="Pfam" id="PF08338">
    <property type="entry name" value="DUF1731"/>
    <property type="match status" value="1"/>
</dbReference>
<name>A0A562URD7_9ACTN</name>
<reference evidence="4 5" key="1">
    <citation type="journal article" date="2013" name="Stand. Genomic Sci.">
        <title>Genomic Encyclopedia of Type Strains, Phase I: The one thousand microbial genomes (KMG-I) project.</title>
        <authorList>
            <person name="Kyrpides N.C."/>
            <person name="Woyke T."/>
            <person name="Eisen J.A."/>
            <person name="Garrity G."/>
            <person name="Lilburn T.G."/>
            <person name="Beck B.J."/>
            <person name="Whitman W.B."/>
            <person name="Hugenholtz P."/>
            <person name="Klenk H.P."/>
        </authorList>
    </citation>
    <scope>NUCLEOTIDE SEQUENCE [LARGE SCALE GENOMIC DNA]</scope>
    <source>
        <strain evidence="4 5">DSM 45044</strain>
    </source>
</reference>
<dbReference type="AlphaFoldDB" id="A0A562URD7"/>
<evidence type="ECO:0000313" key="5">
    <source>
        <dbReference type="Proteomes" id="UP000321617"/>
    </source>
</evidence>
<dbReference type="OrthoDB" id="9801773at2"/>
<evidence type="ECO:0000259" key="2">
    <source>
        <dbReference type="Pfam" id="PF01370"/>
    </source>
</evidence>
<dbReference type="InterPro" id="IPR023393">
    <property type="entry name" value="START-like_dom_sf"/>
</dbReference>
<dbReference type="EMBL" id="VLLL01000008">
    <property type="protein sequence ID" value="TWJ08158.1"/>
    <property type="molecule type" value="Genomic_DNA"/>
</dbReference>
<dbReference type="Gene3D" id="3.40.50.720">
    <property type="entry name" value="NAD(P)-binding Rossmann-like Domain"/>
    <property type="match status" value="1"/>
</dbReference>
<dbReference type="Pfam" id="PF01370">
    <property type="entry name" value="Epimerase"/>
    <property type="match status" value="1"/>
</dbReference>
<gene>
    <name evidence="4" type="ORF">LX16_4379</name>
</gene>
<dbReference type="InterPro" id="IPR036291">
    <property type="entry name" value="NAD(P)-bd_dom_sf"/>
</dbReference>
<sequence>MNRRFSTVIDAPLSEVFGWHERPGALQRLTPPWQQLKVVREAGSLRDGVAVIALPGGLKWVARHGAYRPPHRFVDTLDTSLPVKWRHSHEFTEVDGGRTRLTDRVDTNLPGRLLPAMFRYRHGQLADDLAAHRRARAWTPESSAPPVVAVTGSSGLIGTALTAFLTTGGIEVVRLVRHPTDRPGHRHWNPDNPSPDLLSGVDVVVHLAGEPLTGRFTETHRKRVRGSRVGPTERLARLAAATPNGPRALVSASAIGYYGPDRGDTELTESAAPGGGFLADVVGDWEAATAPASAAGLRVVNIRTGIVQSPAGGSLRLLFPLFAAGLGGRIGDGRQWTSWIGIDDLVDVYHRAIVDDGLSGPVNAVAPEPVRNDEYTRVLGGVLRRPTLLPVPSWGPKLLLGGQGAEEIAAASQRVVPGRLRDLGHRYRHPRLRDCLTHLFGKAG</sequence>
<feature type="domain" description="DUF1731" evidence="3">
    <location>
        <begin position="391"/>
        <end position="439"/>
    </location>
</feature>
<evidence type="ECO:0000313" key="4">
    <source>
        <dbReference type="EMBL" id="TWJ08158.1"/>
    </source>
</evidence>
<keyword evidence="5" id="KW-1185">Reference proteome</keyword>
<evidence type="ECO:0008006" key="6">
    <source>
        <dbReference type="Google" id="ProtNLM"/>
    </source>
</evidence>
<dbReference type="NCBIfam" id="TIGR01777">
    <property type="entry name" value="yfcH"/>
    <property type="match status" value="1"/>
</dbReference>
<dbReference type="CDD" id="cd07820">
    <property type="entry name" value="SRPBCC_3"/>
    <property type="match status" value="1"/>
</dbReference>